<gene>
    <name evidence="4" type="ORF">HJC23_012260</name>
</gene>
<evidence type="ECO:0000313" key="4">
    <source>
        <dbReference type="EMBL" id="KAL3789171.1"/>
    </source>
</evidence>
<organism evidence="4 5">
    <name type="scientific">Cyclotella cryptica</name>
    <dbReference type="NCBI Taxonomy" id="29204"/>
    <lineage>
        <taxon>Eukaryota</taxon>
        <taxon>Sar</taxon>
        <taxon>Stramenopiles</taxon>
        <taxon>Ochrophyta</taxon>
        <taxon>Bacillariophyta</taxon>
        <taxon>Coscinodiscophyceae</taxon>
        <taxon>Thalassiosirophycidae</taxon>
        <taxon>Stephanodiscales</taxon>
        <taxon>Stephanodiscaceae</taxon>
        <taxon>Cyclotella</taxon>
    </lineage>
</organism>
<dbReference type="PROSITE" id="PS50836">
    <property type="entry name" value="DOMON"/>
    <property type="match status" value="1"/>
</dbReference>
<feature type="region of interest" description="Disordered" evidence="1">
    <location>
        <begin position="246"/>
        <end position="285"/>
    </location>
</feature>
<reference evidence="4 5" key="1">
    <citation type="journal article" date="2020" name="G3 (Bethesda)">
        <title>Improved Reference Genome for Cyclotella cryptica CCMP332, a Model for Cell Wall Morphogenesis, Salinity Adaptation, and Lipid Production in Diatoms (Bacillariophyta).</title>
        <authorList>
            <person name="Roberts W.R."/>
            <person name="Downey K.M."/>
            <person name="Ruck E.C."/>
            <person name="Traller J.C."/>
            <person name="Alverson A.J."/>
        </authorList>
    </citation>
    <scope>NUCLEOTIDE SEQUENCE [LARGE SCALE GENOMIC DNA]</scope>
    <source>
        <strain evidence="4 5">CCMP332</strain>
    </source>
</reference>
<feature type="compositionally biased region" description="Polar residues" evidence="1">
    <location>
        <begin position="246"/>
        <end position="275"/>
    </location>
</feature>
<feature type="compositionally biased region" description="Polar residues" evidence="1">
    <location>
        <begin position="303"/>
        <end position="328"/>
    </location>
</feature>
<accession>A0ABD3PPC1</accession>
<dbReference type="CDD" id="cd09631">
    <property type="entry name" value="DOMON_DOH"/>
    <property type="match status" value="1"/>
</dbReference>
<dbReference type="InterPro" id="IPR045266">
    <property type="entry name" value="DOH_DOMON"/>
</dbReference>
<feature type="region of interest" description="Disordered" evidence="1">
    <location>
        <begin position="303"/>
        <end position="349"/>
    </location>
</feature>
<keyword evidence="2" id="KW-0732">Signal</keyword>
<feature type="domain" description="DOMON" evidence="3">
    <location>
        <begin position="20"/>
        <end position="153"/>
    </location>
</feature>
<dbReference type="EMBL" id="JABMIG020000145">
    <property type="protein sequence ID" value="KAL3789171.1"/>
    <property type="molecule type" value="Genomic_DNA"/>
</dbReference>
<feature type="chain" id="PRO_5044801565" description="DOMON domain-containing protein" evidence="2">
    <location>
        <begin position="16"/>
        <end position="375"/>
    </location>
</feature>
<dbReference type="SMART" id="SM00664">
    <property type="entry name" value="DoH"/>
    <property type="match status" value="1"/>
</dbReference>
<evidence type="ECO:0000259" key="3">
    <source>
        <dbReference type="PROSITE" id="PS50836"/>
    </source>
</evidence>
<evidence type="ECO:0000256" key="1">
    <source>
        <dbReference type="SAM" id="MobiDB-lite"/>
    </source>
</evidence>
<protein>
    <recommendedName>
        <fullName evidence="3">DOMON domain-containing protein</fullName>
    </recommendedName>
</protein>
<comment type="caution">
    <text evidence="4">The sequence shown here is derived from an EMBL/GenBank/DDBJ whole genome shotgun (WGS) entry which is preliminary data.</text>
</comment>
<keyword evidence="5" id="KW-1185">Reference proteome</keyword>
<proteinExistence type="predicted"/>
<feature type="signal peptide" evidence="2">
    <location>
        <begin position="1"/>
        <end position="15"/>
    </location>
</feature>
<dbReference type="AlphaFoldDB" id="A0ABD3PPC1"/>
<evidence type="ECO:0000313" key="5">
    <source>
        <dbReference type="Proteomes" id="UP001516023"/>
    </source>
</evidence>
<sequence length="375" mass="38736">MKLLLSLLLPALAHSLTCPDPLEHEYNVTEELTMYFDVVLSEPNVTDGSILCARFESLTTGWIGFGINPSGVMVGAEAVIGIPANNTVKKYILFAEDISGVVAMDEEKQTLMDTSITQDGEGRTTMSFTKYLFEDRYGIIPSDFINSFIWATGSSNQLDYHGGNRGSFGLNLLTTLSPTPVPPTTVPATLAPSVVVTTATTEGKDGTPSPSVVVTDEILAEGSTSPTMTVTGNELVDISLSPTAALTTSAPDSAETTSSPSKNATMDTAAVQPTGSPAAEVPATGSPVAEAKLTGSPIVEVSTASLQPAETEENATTSTPSATGNETDTAPGLGFAESDSSSVDASERDTSGACSFTIGIFLLAAGMILNCVLGL</sequence>
<name>A0ABD3PPC1_9STRA</name>
<dbReference type="InterPro" id="IPR005018">
    <property type="entry name" value="DOMON_domain"/>
</dbReference>
<evidence type="ECO:0000256" key="2">
    <source>
        <dbReference type="SAM" id="SignalP"/>
    </source>
</evidence>
<dbReference type="Proteomes" id="UP001516023">
    <property type="component" value="Unassembled WGS sequence"/>
</dbReference>